<reference evidence="12 13" key="1">
    <citation type="submission" date="2024-06" db="EMBL/GenBank/DDBJ databases">
        <title>The draft genome of Grus japonensis, version 3.</title>
        <authorList>
            <person name="Nabeshima K."/>
            <person name="Suzuki S."/>
            <person name="Onuma M."/>
        </authorList>
    </citation>
    <scope>NUCLEOTIDE SEQUENCE [LARGE SCALE GENOMIC DNA]</scope>
    <source>
        <strain evidence="12 13">451A</strain>
    </source>
</reference>
<name>A0ABC9Y514_GRUJA</name>
<dbReference type="SMART" id="SM00184">
    <property type="entry name" value="RING"/>
    <property type="match status" value="4"/>
</dbReference>
<dbReference type="Gene3D" id="3.30.40.10">
    <property type="entry name" value="Zinc/RING finger domain, C3HC4 (zinc finger)"/>
    <property type="match status" value="4"/>
</dbReference>
<dbReference type="InterPro" id="IPR013083">
    <property type="entry name" value="Znf_RING/FYVE/PHD"/>
</dbReference>
<evidence type="ECO:0000256" key="2">
    <source>
        <dbReference type="ARBA" id="ARBA00012483"/>
    </source>
</evidence>
<protein>
    <recommendedName>
        <fullName evidence="2">RING-type E3 ubiquitin transferase</fullName>
        <ecNumber evidence="2">2.3.2.27</ecNumber>
    </recommendedName>
</protein>
<evidence type="ECO:0000256" key="6">
    <source>
        <dbReference type="ARBA" id="ARBA00022833"/>
    </source>
</evidence>
<feature type="domain" description="RING-type" evidence="11">
    <location>
        <begin position="440"/>
        <end position="479"/>
    </location>
</feature>
<dbReference type="InterPro" id="IPR001841">
    <property type="entry name" value="Znf_RING"/>
</dbReference>
<keyword evidence="8" id="KW-0804">Transcription</keyword>
<dbReference type="PANTHER" id="PTHR46077:SF1">
    <property type="entry name" value="TOP1 BINDING ARGININE_SERINE RICH PROTEIN, E3 UBIQUITIN LIGASE"/>
    <property type="match status" value="1"/>
</dbReference>
<gene>
    <name evidence="12" type="ORF">GRJ2_002950200</name>
</gene>
<evidence type="ECO:0000256" key="10">
    <source>
        <dbReference type="SAM" id="MobiDB-lite"/>
    </source>
</evidence>
<evidence type="ECO:0000256" key="9">
    <source>
        <dbReference type="PROSITE-ProRule" id="PRU00175"/>
    </source>
</evidence>
<sequence>MESMATELEDRCPICLDSWEEASFVVPCFHRFCYPCILRWAESKPECPLCKRGILSILHSVRADDDYMEHVITPSVTPSAIVRQAGGAAHDLHQPAAPQPQAAGGVPRGPVGGLQPEEWVVLFREHPTLLETLLPWVQPRLRQIFRNNRMEAATVEDTLMAVLTSHGMDEELLVQMLGASLQNRTVTFVQQLMRVAVRRSQCPTPEPSEDFPQNMESMATELEDRCPICLDSWEEASFVVPCFHRFCYPCILRWAESKPECPLCKRGILSILHSVRADDDYMEHVITPSVTPSAIVRQAGGAAHDLHQPAAPQPQAAGGVPRGPVGGLQPEEWVVLFREHPTLLETLLPWVQPRLRQIFRNNRMEAATVEDTLMAVLTSHGMDEELLVQMLGASLQNRTVTFVQQLMRVAVRRSQCPTPEPSEDFPQNMESMATELEDRCPICLDSWEEASFVVPCFHRFCYPCILRWAESKPECPLCKRGILSILHSVRADDDYMEHVITPSVTPSAIVRQAGGAAHDLHQPAAPQPQAAGGVPRGPVGGLQPEEWVVLFREHPTLLETLLPWVQPRLRQIFRNNRMEAATVEDTLMAVLTSHGMDEELLVQMLGASLQNRTVTFVQQLMRVAVRRSQCPTPEPSEDFPQNMESMATELEDRCPICLDSWEEASFVVPCFHRFCYPCILRWAESKPECPLCKRGILSILHSVRADDDYMEHVITPSVTPSAIVRQAGGAAHDLHQPAAPQPQAAGGVPRGPVGGLQPEEWVVLFREHPTLLETLLPWVQPRLRQIFRNNRMEAATVEDTLMAVLTSHGMDEELLVQMLGASLQNRTVTFVQQLMRVAVRRCGNFIYIGYIIQSRDMASSADRFENEIFVRGRLARKLQIMSKLDKGSQVLSKG</sequence>
<dbReference type="Pfam" id="PF13923">
    <property type="entry name" value="zf-C3HC4_2"/>
    <property type="match status" value="4"/>
</dbReference>
<dbReference type="CDD" id="cd23130">
    <property type="entry name" value="RING-HC_EHV1-like"/>
    <property type="match status" value="4"/>
</dbReference>
<dbReference type="PROSITE" id="PS00518">
    <property type="entry name" value="ZF_RING_1"/>
    <property type="match status" value="4"/>
</dbReference>
<keyword evidence="6" id="KW-0862">Zinc</keyword>
<keyword evidence="5 9" id="KW-0863">Zinc-finger</keyword>
<feature type="domain" description="RING-type" evidence="11">
    <location>
        <begin position="226"/>
        <end position="265"/>
    </location>
</feature>
<dbReference type="PANTHER" id="PTHR46077">
    <property type="entry name" value="E3 UBIQUITIN-PROTEIN LIGASE TOPORS"/>
    <property type="match status" value="1"/>
</dbReference>
<keyword evidence="3" id="KW-0808">Transferase</keyword>
<accession>A0ABC9Y514</accession>
<evidence type="ECO:0000259" key="11">
    <source>
        <dbReference type="PROSITE" id="PS50089"/>
    </source>
</evidence>
<dbReference type="GO" id="GO:0061630">
    <property type="term" value="F:ubiquitin protein ligase activity"/>
    <property type="evidence" value="ECO:0007669"/>
    <property type="project" value="UniProtKB-EC"/>
</dbReference>
<feature type="domain" description="RING-type" evidence="11">
    <location>
        <begin position="654"/>
        <end position="693"/>
    </location>
</feature>
<dbReference type="EC" id="2.3.2.27" evidence="2"/>
<proteinExistence type="predicted"/>
<dbReference type="Proteomes" id="UP001623348">
    <property type="component" value="Unassembled WGS sequence"/>
</dbReference>
<evidence type="ECO:0000256" key="8">
    <source>
        <dbReference type="ARBA" id="ARBA00023163"/>
    </source>
</evidence>
<comment type="catalytic activity">
    <reaction evidence="1">
        <text>S-ubiquitinyl-[E2 ubiquitin-conjugating enzyme]-L-cysteine + [acceptor protein]-L-lysine = [E2 ubiquitin-conjugating enzyme]-L-cysteine + N(6)-ubiquitinyl-[acceptor protein]-L-lysine.</text>
        <dbReference type="EC" id="2.3.2.27"/>
    </reaction>
</comment>
<feature type="domain" description="RING-type" evidence="11">
    <location>
        <begin position="12"/>
        <end position="51"/>
    </location>
</feature>
<keyword evidence="7" id="KW-0805">Transcription regulation</keyword>
<evidence type="ECO:0000256" key="5">
    <source>
        <dbReference type="ARBA" id="ARBA00022771"/>
    </source>
</evidence>
<dbReference type="AlphaFoldDB" id="A0ABC9Y514"/>
<evidence type="ECO:0000256" key="1">
    <source>
        <dbReference type="ARBA" id="ARBA00000900"/>
    </source>
</evidence>
<keyword evidence="13" id="KW-1185">Reference proteome</keyword>
<evidence type="ECO:0000313" key="13">
    <source>
        <dbReference type="Proteomes" id="UP001623348"/>
    </source>
</evidence>
<evidence type="ECO:0000313" key="12">
    <source>
        <dbReference type="EMBL" id="GAB0204846.1"/>
    </source>
</evidence>
<dbReference type="EMBL" id="BAAFJT010000040">
    <property type="protein sequence ID" value="GAB0204846.1"/>
    <property type="molecule type" value="Genomic_DNA"/>
</dbReference>
<dbReference type="PROSITE" id="PS50089">
    <property type="entry name" value="ZF_RING_2"/>
    <property type="match status" value="4"/>
</dbReference>
<dbReference type="InterPro" id="IPR017907">
    <property type="entry name" value="Znf_RING_CS"/>
</dbReference>
<dbReference type="SUPFAM" id="SSF57850">
    <property type="entry name" value="RING/U-box"/>
    <property type="match status" value="4"/>
</dbReference>
<evidence type="ECO:0000256" key="3">
    <source>
        <dbReference type="ARBA" id="ARBA00022679"/>
    </source>
</evidence>
<evidence type="ECO:0000256" key="4">
    <source>
        <dbReference type="ARBA" id="ARBA00022723"/>
    </source>
</evidence>
<organism evidence="12 13">
    <name type="scientific">Grus japonensis</name>
    <name type="common">Japanese crane</name>
    <name type="synonym">Red-crowned crane</name>
    <dbReference type="NCBI Taxonomy" id="30415"/>
    <lineage>
        <taxon>Eukaryota</taxon>
        <taxon>Metazoa</taxon>
        <taxon>Chordata</taxon>
        <taxon>Craniata</taxon>
        <taxon>Vertebrata</taxon>
        <taxon>Euteleostomi</taxon>
        <taxon>Archelosauria</taxon>
        <taxon>Archosauria</taxon>
        <taxon>Dinosauria</taxon>
        <taxon>Saurischia</taxon>
        <taxon>Theropoda</taxon>
        <taxon>Coelurosauria</taxon>
        <taxon>Aves</taxon>
        <taxon>Neognathae</taxon>
        <taxon>Neoaves</taxon>
        <taxon>Gruiformes</taxon>
        <taxon>Gruidae</taxon>
        <taxon>Grus</taxon>
    </lineage>
</organism>
<evidence type="ECO:0000256" key="7">
    <source>
        <dbReference type="ARBA" id="ARBA00023015"/>
    </source>
</evidence>
<comment type="caution">
    <text evidence="12">The sequence shown here is derived from an EMBL/GenBank/DDBJ whole genome shotgun (WGS) entry which is preliminary data.</text>
</comment>
<feature type="compositionally biased region" description="Low complexity" evidence="10">
    <location>
        <begin position="94"/>
        <end position="105"/>
    </location>
</feature>
<feature type="region of interest" description="Disordered" evidence="10">
    <location>
        <begin position="87"/>
        <end position="109"/>
    </location>
</feature>
<keyword evidence="4" id="KW-0479">Metal-binding</keyword>
<dbReference type="GO" id="GO:0008270">
    <property type="term" value="F:zinc ion binding"/>
    <property type="evidence" value="ECO:0007669"/>
    <property type="project" value="UniProtKB-KW"/>
</dbReference>